<feature type="transmembrane region" description="Helical" evidence="1">
    <location>
        <begin position="45"/>
        <end position="63"/>
    </location>
</feature>
<evidence type="ECO:0000313" key="2">
    <source>
        <dbReference type="EMBL" id="ANX11582.1"/>
    </source>
</evidence>
<dbReference type="EMBL" id="CP016761">
    <property type="protein sequence ID" value="ANX11582.1"/>
    <property type="molecule type" value="Genomic_DNA"/>
</dbReference>
<reference evidence="2 3" key="1">
    <citation type="submission" date="2016-08" db="EMBL/GenBank/DDBJ databases">
        <title>Complete genome sequence of Fictibacillus arsenicus G25-54, a strain with toxicity to nematodes and a potential arsenic-resistance activity.</title>
        <authorList>
            <person name="Zheng Z."/>
        </authorList>
    </citation>
    <scope>NUCLEOTIDE SEQUENCE [LARGE SCALE GENOMIC DNA]</scope>
    <source>
        <strain evidence="2 3">G25-54</strain>
    </source>
</reference>
<evidence type="ECO:0000313" key="3">
    <source>
        <dbReference type="Proteomes" id="UP000077412"/>
    </source>
</evidence>
<keyword evidence="3" id="KW-1185">Reference proteome</keyword>
<feature type="transmembrane region" description="Helical" evidence="1">
    <location>
        <begin position="90"/>
        <end position="109"/>
    </location>
</feature>
<dbReference type="RefSeq" id="WP_066287553.1">
    <property type="nucleotide sequence ID" value="NZ_CP016761.1"/>
</dbReference>
<dbReference type="Proteomes" id="UP000077412">
    <property type="component" value="Chromosome"/>
</dbReference>
<keyword evidence="1" id="KW-0472">Membrane</keyword>
<organism evidence="2 3">
    <name type="scientific">Fictibacillus arsenicus</name>
    <dbReference type="NCBI Taxonomy" id="255247"/>
    <lineage>
        <taxon>Bacteria</taxon>
        <taxon>Bacillati</taxon>
        <taxon>Bacillota</taxon>
        <taxon>Bacilli</taxon>
        <taxon>Bacillales</taxon>
        <taxon>Fictibacillaceae</taxon>
        <taxon>Fictibacillus</taxon>
    </lineage>
</organism>
<keyword evidence="1" id="KW-1133">Transmembrane helix</keyword>
<dbReference type="KEGG" id="far:ABE41_006145"/>
<gene>
    <name evidence="2" type="ORF">ABE41_006145</name>
</gene>
<protein>
    <submittedName>
        <fullName evidence="2">Uncharacterized protein</fullName>
    </submittedName>
</protein>
<keyword evidence="1" id="KW-0812">Transmembrane</keyword>
<feature type="transmembrane region" description="Helical" evidence="1">
    <location>
        <begin position="20"/>
        <end position="36"/>
    </location>
</feature>
<accession>A0A1B1Z2B6</accession>
<name>A0A1B1Z2B6_9BACL</name>
<evidence type="ECO:0000256" key="1">
    <source>
        <dbReference type="SAM" id="Phobius"/>
    </source>
</evidence>
<proteinExistence type="predicted"/>
<sequence>MYELSNGLLDSIIEPFKNGFFIVITIVLCWLFYIMFNQQNTKTPYLWFIAHILGILISGYLFFELLTTNMKNSHGIQSWVYDEVSYRYKIIGLIWVVSLFCLLIGINCFRKQK</sequence>
<dbReference type="AlphaFoldDB" id="A0A1B1Z2B6"/>